<feature type="domain" description="Reverse transcriptase Ty1/copia-type" evidence="3">
    <location>
        <begin position="767"/>
        <end position="831"/>
    </location>
</feature>
<reference evidence="4" key="1">
    <citation type="journal article" date="2022" name="Int. J. Mol. Sci.">
        <title>Draft Genome of Tanacetum Coccineum: Genomic Comparison of Closely Related Tanacetum-Family Plants.</title>
        <authorList>
            <person name="Yamashiro T."/>
            <person name="Shiraishi A."/>
            <person name="Nakayama K."/>
            <person name="Satake H."/>
        </authorList>
    </citation>
    <scope>NUCLEOTIDE SEQUENCE</scope>
</reference>
<dbReference type="CDD" id="cd09272">
    <property type="entry name" value="RNase_HI_RT_Ty1"/>
    <property type="match status" value="1"/>
</dbReference>
<feature type="compositionally biased region" description="Low complexity" evidence="2">
    <location>
        <begin position="11"/>
        <end position="23"/>
    </location>
</feature>
<evidence type="ECO:0000313" key="5">
    <source>
        <dbReference type="Proteomes" id="UP001151760"/>
    </source>
</evidence>
<name>A0ABQ5FJQ1_9ASTR</name>
<protein>
    <submittedName>
        <fullName evidence="4">Retrovirus-related pol polyprotein from transposon TNT 1-94</fullName>
    </submittedName>
</protein>
<feature type="region of interest" description="Disordered" evidence="2">
    <location>
        <begin position="653"/>
        <end position="730"/>
    </location>
</feature>
<organism evidence="4 5">
    <name type="scientific">Tanacetum coccineum</name>
    <dbReference type="NCBI Taxonomy" id="301880"/>
    <lineage>
        <taxon>Eukaryota</taxon>
        <taxon>Viridiplantae</taxon>
        <taxon>Streptophyta</taxon>
        <taxon>Embryophyta</taxon>
        <taxon>Tracheophyta</taxon>
        <taxon>Spermatophyta</taxon>
        <taxon>Magnoliopsida</taxon>
        <taxon>eudicotyledons</taxon>
        <taxon>Gunneridae</taxon>
        <taxon>Pentapetalae</taxon>
        <taxon>asterids</taxon>
        <taxon>campanulids</taxon>
        <taxon>Asterales</taxon>
        <taxon>Asteraceae</taxon>
        <taxon>Asteroideae</taxon>
        <taxon>Anthemideae</taxon>
        <taxon>Anthemidinae</taxon>
        <taxon>Tanacetum</taxon>
    </lineage>
</organism>
<dbReference type="PANTHER" id="PTHR45023:SF4">
    <property type="entry name" value="GLYCINE-RICH PROTEIN-RELATED"/>
    <property type="match status" value="1"/>
</dbReference>
<proteinExistence type="predicted"/>
<feature type="compositionally biased region" description="Polar residues" evidence="2">
    <location>
        <begin position="679"/>
        <end position="712"/>
    </location>
</feature>
<gene>
    <name evidence="4" type="ORF">Tco_1015071</name>
</gene>
<keyword evidence="1" id="KW-0175">Coiled coil</keyword>
<feature type="compositionally biased region" description="Polar residues" evidence="2">
    <location>
        <begin position="719"/>
        <end position="728"/>
    </location>
</feature>
<evidence type="ECO:0000313" key="4">
    <source>
        <dbReference type="EMBL" id="GJT63591.1"/>
    </source>
</evidence>
<feature type="compositionally biased region" description="Low complexity" evidence="2">
    <location>
        <begin position="50"/>
        <end position="71"/>
    </location>
</feature>
<evidence type="ECO:0000256" key="2">
    <source>
        <dbReference type="SAM" id="MobiDB-lite"/>
    </source>
</evidence>
<feature type="region of interest" description="Disordered" evidence="2">
    <location>
        <begin position="1"/>
        <end position="28"/>
    </location>
</feature>
<dbReference type="InterPro" id="IPR013103">
    <property type="entry name" value="RVT_2"/>
</dbReference>
<sequence length="1037" mass="117640">MLNDPTNQILGSSSNPGSSTQPSFNQMSYYPNYQSQFATQEELLMFQQFKMQQMHQQQPQQSPNQFTTSQPHSEQQSHHLEVEDTEDEEEPLPTPTSKPSRGGHEELLLAECFIQVSEDPKTGCDQKRDTFWYKIQNVYNKEAKKKGFTERTKNMLTGKWTPMNVAVLKFNQLVQETAVHSGENDDDWMSRVYMLYDTTVGQVKGSLHNACIRTDMHNGELRFLRYIDTRPNGEALGSAFYTVETVLNMTPENKAHYESENRFDSFDIDGSWRLKSTHLLCMSDSSRNVGSHREVTTRMLMKSVADKDGPRLLTLLALVDNTQTMQDLIIKLQNYHKAYAQIQCTQHPNSLPTRSHATTRHKGKEIAKPITPPSSCFCRRVTRNKICGTIQGYKNDNQTGQFGNQRAINVVGARETVGGPVVQQSGIQCFNCKEFGHYDKGIRRPKRLKTLRIIRKRCCYVKKLRKGDDSLAFIHELKQEMHADLKYVESLEDELDELESDKAEFSDHARLLRQEHPISELKKLVAKCKGKSVDTKFDKPSVVRQPNAQRLPKPSVLGKPAPFSNSLERQYFAKKKSVLKTNESESLSKPVTLQNLPKTAMKAIRFKETSRIKRSLLQSEGLNHNLFSVGQFCDADLEVAFRKSTCFVRDLQGNDLLTGPHSQRQKASDYDNPDPAPELQNSSSPTDNSAPQDTHPSTNIQPTSEPSTPTNTHAEENNDNQAEFTNPFCTPGQCKQDDNLPTDPECVFDSHSPTTSHGKLVDNTFWQERNLKLKWLWKNIKRIKTNCYFATKQRLVAKGYAQEEGIDFDESFAPVARLEAVRIFVAYAAHKTLDPPIPTRLKWRDENPLDQFDYRSNRVTHVSVICRPDIILMRYHSKGDSGIEGFCFELTAFLDADHAGCVDTRKSTSGGIHFLGDKLVSWMSKKQDCTAMSSAEAEYEALSASCAKSYALSWKPCQGDSLNLPDHRIHKDGDGGGMMPNSAGVEFIYHSHAQIQKISISIQDFKNHETPELKTRLAQTLITRSFFKDIKSIKGDC</sequence>
<dbReference type="PANTHER" id="PTHR45023">
    <property type="match status" value="1"/>
</dbReference>
<evidence type="ECO:0000256" key="1">
    <source>
        <dbReference type="SAM" id="Coils"/>
    </source>
</evidence>
<feature type="compositionally biased region" description="Polar residues" evidence="2">
    <location>
        <begin position="1"/>
        <end position="10"/>
    </location>
</feature>
<evidence type="ECO:0000259" key="3">
    <source>
        <dbReference type="Pfam" id="PF07727"/>
    </source>
</evidence>
<feature type="region of interest" description="Disordered" evidence="2">
    <location>
        <begin position="50"/>
        <end position="104"/>
    </location>
</feature>
<accession>A0ABQ5FJQ1</accession>
<dbReference type="Proteomes" id="UP001151760">
    <property type="component" value="Unassembled WGS sequence"/>
</dbReference>
<comment type="caution">
    <text evidence="4">The sequence shown here is derived from an EMBL/GenBank/DDBJ whole genome shotgun (WGS) entry which is preliminary data.</text>
</comment>
<feature type="coiled-coil region" evidence="1">
    <location>
        <begin position="474"/>
        <end position="515"/>
    </location>
</feature>
<dbReference type="EMBL" id="BQNB010017473">
    <property type="protein sequence ID" value="GJT63591.1"/>
    <property type="molecule type" value="Genomic_DNA"/>
</dbReference>
<reference evidence="4" key="2">
    <citation type="submission" date="2022-01" db="EMBL/GenBank/DDBJ databases">
        <authorList>
            <person name="Yamashiro T."/>
            <person name="Shiraishi A."/>
            <person name="Satake H."/>
            <person name="Nakayama K."/>
        </authorList>
    </citation>
    <scope>NUCLEOTIDE SEQUENCE</scope>
</reference>
<dbReference type="Pfam" id="PF07727">
    <property type="entry name" value="RVT_2"/>
    <property type="match status" value="1"/>
</dbReference>
<keyword evidence="5" id="KW-1185">Reference proteome</keyword>